<dbReference type="EMBL" id="QMFB01000032">
    <property type="protein sequence ID" value="RAV12641.1"/>
    <property type="molecule type" value="Genomic_DNA"/>
</dbReference>
<dbReference type="AlphaFoldDB" id="A0A329LXP3"/>
<keyword evidence="3" id="KW-1185">Reference proteome</keyword>
<dbReference type="InterPro" id="IPR000182">
    <property type="entry name" value="GNAT_dom"/>
</dbReference>
<dbReference type="RefSeq" id="WP_113035531.1">
    <property type="nucleotide sequence ID" value="NZ_QMFB01000032.1"/>
</dbReference>
<organism evidence="2 3">
    <name type="scientific">Paenibacillus contaminans</name>
    <dbReference type="NCBI Taxonomy" id="450362"/>
    <lineage>
        <taxon>Bacteria</taxon>
        <taxon>Bacillati</taxon>
        <taxon>Bacillota</taxon>
        <taxon>Bacilli</taxon>
        <taxon>Bacillales</taxon>
        <taxon>Paenibacillaceae</taxon>
        <taxon>Paenibacillus</taxon>
    </lineage>
</organism>
<dbReference type="PANTHER" id="PTHR43072:SF60">
    <property type="entry name" value="L-2,4-DIAMINOBUTYRIC ACID ACETYLTRANSFERASE"/>
    <property type="match status" value="1"/>
</dbReference>
<evidence type="ECO:0000313" key="3">
    <source>
        <dbReference type="Proteomes" id="UP000250369"/>
    </source>
</evidence>
<evidence type="ECO:0000313" key="2">
    <source>
        <dbReference type="EMBL" id="RAV12641.1"/>
    </source>
</evidence>
<dbReference type="OrthoDB" id="1821130at2"/>
<dbReference type="InterPro" id="IPR016181">
    <property type="entry name" value="Acyl_CoA_acyltransferase"/>
</dbReference>
<feature type="domain" description="N-acetyltransferase" evidence="1">
    <location>
        <begin position="1"/>
        <end position="140"/>
    </location>
</feature>
<sequence>MFVRSFQLSDYVAVTRVLQSVLSEDCYRETIRAIARQLSWDSELVLVAENEEGIVGVIIGTIDNNTGYYYRIAVHTDHQRKGIGKAMIQALKQRFGQRKVKKIYITIDEHNEPILPVYESAGYVQADFNKPLKQLSIVNG</sequence>
<dbReference type="SUPFAM" id="SSF55729">
    <property type="entry name" value="Acyl-CoA N-acyltransferases (Nat)"/>
    <property type="match status" value="1"/>
</dbReference>
<gene>
    <name evidence="2" type="ORF">DQG23_34230</name>
</gene>
<dbReference type="Pfam" id="PF00583">
    <property type="entry name" value="Acetyltransf_1"/>
    <property type="match status" value="1"/>
</dbReference>
<accession>A0A329LXP3</accession>
<reference evidence="2 3" key="1">
    <citation type="journal article" date="2009" name="Int. J. Syst. Evol. Microbiol.">
        <title>Paenibacillus contaminans sp. nov., isolated from a contaminated laboratory plate.</title>
        <authorList>
            <person name="Chou J.H."/>
            <person name="Lee J.H."/>
            <person name="Lin M.C."/>
            <person name="Chang P.S."/>
            <person name="Arun A.B."/>
            <person name="Young C.C."/>
            <person name="Chen W.M."/>
        </authorList>
    </citation>
    <scope>NUCLEOTIDE SEQUENCE [LARGE SCALE GENOMIC DNA]</scope>
    <source>
        <strain evidence="2 3">CKOBP-6</strain>
    </source>
</reference>
<dbReference type="CDD" id="cd04301">
    <property type="entry name" value="NAT_SF"/>
    <property type="match status" value="1"/>
</dbReference>
<proteinExistence type="predicted"/>
<name>A0A329LXP3_9BACL</name>
<dbReference type="GO" id="GO:0016747">
    <property type="term" value="F:acyltransferase activity, transferring groups other than amino-acyl groups"/>
    <property type="evidence" value="ECO:0007669"/>
    <property type="project" value="InterPro"/>
</dbReference>
<protein>
    <submittedName>
        <fullName evidence="2">GNAT family N-acetyltransferase</fullName>
    </submittedName>
</protein>
<evidence type="ECO:0000259" key="1">
    <source>
        <dbReference type="PROSITE" id="PS51186"/>
    </source>
</evidence>
<dbReference type="Proteomes" id="UP000250369">
    <property type="component" value="Unassembled WGS sequence"/>
</dbReference>
<dbReference type="PROSITE" id="PS51186">
    <property type="entry name" value="GNAT"/>
    <property type="match status" value="1"/>
</dbReference>
<keyword evidence="2" id="KW-0808">Transferase</keyword>
<dbReference type="Gene3D" id="3.40.630.30">
    <property type="match status" value="1"/>
</dbReference>
<dbReference type="PANTHER" id="PTHR43072">
    <property type="entry name" value="N-ACETYLTRANSFERASE"/>
    <property type="match status" value="1"/>
</dbReference>
<comment type="caution">
    <text evidence="2">The sequence shown here is derived from an EMBL/GenBank/DDBJ whole genome shotgun (WGS) entry which is preliminary data.</text>
</comment>